<evidence type="ECO:0000256" key="5">
    <source>
        <dbReference type="ARBA" id="ARBA00022960"/>
    </source>
</evidence>
<evidence type="ECO:0000313" key="15">
    <source>
        <dbReference type="EMBL" id="RAV34624.1"/>
    </source>
</evidence>
<comment type="pathway">
    <text evidence="1 13">Cell wall biogenesis; peptidoglycan biosynthesis.</text>
</comment>
<dbReference type="AlphaFoldDB" id="A0A364VDC6"/>
<evidence type="ECO:0000256" key="3">
    <source>
        <dbReference type="ARBA" id="ARBA00022679"/>
    </source>
</evidence>
<comment type="caution">
    <text evidence="15">The sequence shown here is derived from an EMBL/GenBank/DDBJ whole genome shotgun (WGS) entry which is preliminary data.</text>
</comment>
<evidence type="ECO:0000256" key="4">
    <source>
        <dbReference type="ARBA" id="ARBA00022729"/>
    </source>
</evidence>
<evidence type="ECO:0000313" key="16">
    <source>
        <dbReference type="Proteomes" id="UP000251047"/>
    </source>
</evidence>
<evidence type="ECO:0000256" key="2">
    <source>
        <dbReference type="ARBA" id="ARBA00022475"/>
    </source>
</evidence>
<dbReference type="GO" id="GO:0071972">
    <property type="term" value="F:peptidoglycan L,D-transpeptidase activity"/>
    <property type="evidence" value="ECO:0007669"/>
    <property type="project" value="TreeGrafter"/>
</dbReference>
<evidence type="ECO:0000256" key="10">
    <source>
        <dbReference type="ARBA" id="ARBA00023315"/>
    </source>
</evidence>
<dbReference type="Pfam" id="PF17964">
    <property type="entry name" value="Big_10"/>
    <property type="match status" value="1"/>
</dbReference>
<sequence length="434" mass="46660">MPLTGPRQHPTSRANQRRLALWRRQTPAAFETQAAGTQAPKTQARKAPAVTIAALLATGGLLAGCTVGDHGQDNSGNAGSSAKPGDEAGSIKANIKDKAKAADVNEPVTVTADEKLDSVKLTNDAGQDVAGTYNQDHTKWTANEKLGFGRQYKLAVKAGEHKLNNSFTTVSPDYQVSSSLAPVEGATVGVGQVIAIRFDSVIEDRKAAEKAIKIETDPQVEGAFYWINGQEVRWRPKEYWKPGTKVKIKANLYGTKLGDGMYGAEDLSANFTIGDDVRAIVDNNSKTMKIYRNGNLLQTMPVSLGTDGGRWATPNGIYRVGEQNESLIMDSATFGLPQSQGGYRTPVQFATQLSYSGIYIHAAPWSVWAQGSQNTSHGCVNVSTQDAQWVFNNMKRGDIVEIKNTGGGQLDGTDGLGDWNIDWATWTKGNPAQG</sequence>
<feature type="active site" description="Nucleophile" evidence="13">
    <location>
        <position position="379"/>
    </location>
</feature>
<dbReference type="Proteomes" id="UP000251047">
    <property type="component" value="Unassembled WGS sequence"/>
</dbReference>
<organism evidence="15 16">
    <name type="scientific">Corynebacterium heidelbergense</name>
    <dbReference type="NCBI Taxonomy" id="2055947"/>
    <lineage>
        <taxon>Bacteria</taxon>
        <taxon>Bacillati</taxon>
        <taxon>Actinomycetota</taxon>
        <taxon>Actinomycetes</taxon>
        <taxon>Mycobacteriales</taxon>
        <taxon>Corynebacteriaceae</taxon>
        <taxon>Corynebacterium</taxon>
    </lineage>
</organism>
<dbReference type="OrthoDB" id="5242354at2"/>
<gene>
    <name evidence="15" type="ORF">CWC39_02135</name>
</gene>
<evidence type="ECO:0000256" key="7">
    <source>
        <dbReference type="ARBA" id="ARBA00023136"/>
    </source>
</evidence>
<dbReference type="InterPro" id="IPR005490">
    <property type="entry name" value="LD_TPept_cat_dom"/>
</dbReference>
<dbReference type="InterPro" id="IPR050979">
    <property type="entry name" value="LD-transpeptidase"/>
</dbReference>
<dbReference type="GO" id="GO:0071555">
    <property type="term" value="P:cell wall organization"/>
    <property type="evidence" value="ECO:0007669"/>
    <property type="project" value="UniProtKB-UniRule"/>
</dbReference>
<keyword evidence="8" id="KW-0564">Palmitate</keyword>
<dbReference type="GO" id="GO:0008360">
    <property type="term" value="P:regulation of cell shape"/>
    <property type="evidence" value="ECO:0007669"/>
    <property type="project" value="UniProtKB-UniRule"/>
</dbReference>
<keyword evidence="7" id="KW-0472">Membrane</keyword>
<name>A0A364VDC6_9CORY</name>
<accession>A0A364VDC6</accession>
<dbReference type="CDD" id="cd13432">
    <property type="entry name" value="LDT_IgD_like_2"/>
    <property type="match status" value="1"/>
</dbReference>
<keyword evidence="5 13" id="KW-0133">Cell shape</keyword>
<evidence type="ECO:0000256" key="11">
    <source>
        <dbReference type="ARBA" id="ARBA00023316"/>
    </source>
</evidence>
<reference evidence="15 16" key="1">
    <citation type="journal article" date="2018" name="Syst. Appl. Microbiol.">
        <title>Corynebacterium heidelbergense sp. nov., isolated from the preen glands of Egyptian geese (Alopochen aegyptiacus).</title>
        <authorList>
            <person name="Braun M.S."/>
            <person name="Wang E."/>
            <person name="Zimmermann S."/>
            <person name="Wink M."/>
        </authorList>
    </citation>
    <scope>NUCLEOTIDE SEQUENCE [LARGE SCALE GENOMIC DNA]</scope>
    <source>
        <strain evidence="15 16">DSM 104638</strain>
    </source>
</reference>
<dbReference type="Gene3D" id="2.60.40.3780">
    <property type="match status" value="1"/>
</dbReference>
<feature type="domain" description="L,D-TPase catalytic" evidence="14">
    <location>
        <begin position="277"/>
        <end position="403"/>
    </location>
</feature>
<keyword evidence="6 13" id="KW-0573">Peptidoglycan synthesis</keyword>
<proteinExistence type="predicted"/>
<dbReference type="SUPFAM" id="SSF141523">
    <property type="entry name" value="L,D-transpeptidase catalytic domain-like"/>
    <property type="match status" value="1"/>
</dbReference>
<evidence type="ECO:0000256" key="6">
    <source>
        <dbReference type="ARBA" id="ARBA00022984"/>
    </source>
</evidence>
<evidence type="ECO:0000256" key="8">
    <source>
        <dbReference type="ARBA" id="ARBA00023139"/>
    </source>
</evidence>
<dbReference type="PANTHER" id="PTHR30582">
    <property type="entry name" value="L,D-TRANSPEPTIDASE"/>
    <property type="match status" value="1"/>
</dbReference>
<dbReference type="Pfam" id="PF03734">
    <property type="entry name" value="YkuD"/>
    <property type="match status" value="1"/>
</dbReference>
<keyword evidence="9" id="KW-0449">Lipoprotein</keyword>
<keyword evidence="10" id="KW-0012">Acyltransferase</keyword>
<feature type="active site" description="Proton donor/acceptor" evidence="13">
    <location>
        <position position="361"/>
    </location>
</feature>
<evidence type="ECO:0000259" key="14">
    <source>
        <dbReference type="PROSITE" id="PS52029"/>
    </source>
</evidence>
<evidence type="ECO:0000256" key="9">
    <source>
        <dbReference type="ARBA" id="ARBA00023288"/>
    </source>
</evidence>
<dbReference type="GO" id="GO:0005576">
    <property type="term" value="C:extracellular region"/>
    <property type="evidence" value="ECO:0007669"/>
    <property type="project" value="TreeGrafter"/>
</dbReference>
<dbReference type="UniPathway" id="UPA00219"/>
<evidence type="ECO:0000256" key="1">
    <source>
        <dbReference type="ARBA" id="ARBA00004752"/>
    </source>
</evidence>
<dbReference type="InterPro" id="IPR041280">
    <property type="entry name" value="Big_10"/>
</dbReference>
<keyword evidence="4" id="KW-0732">Signal</keyword>
<dbReference type="Gene3D" id="2.40.440.10">
    <property type="entry name" value="L,D-transpeptidase catalytic domain-like"/>
    <property type="match status" value="1"/>
</dbReference>
<protein>
    <submittedName>
        <fullName evidence="15">Transpeptidase</fullName>
    </submittedName>
</protein>
<dbReference type="PANTHER" id="PTHR30582:SF2">
    <property type="entry name" value="L,D-TRANSPEPTIDASE YCIB-RELATED"/>
    <property type="match status" value="1"/>
</dbReference>
<keyword evidence="3" id="KW-0808">Transferase</keyword>
<evidence type="ECO:0000256" key="12">
    <source>
        <dbReference type="ARBA" id="ARBA00060592"/>
    </source>
</evidence>
<dbReference type="GO" id="GO:0018104">
    <property type="term" value="P:peptidoglycan-protein cross-linking"/>
    <property type="evidence" value="ECO:0007669"/>
    <property type="project" value="TreeGrafter"/>
</dbReference>
<dbReference type="Gene3D" id="2.60.40.3710">
    <property type="match status" value="1"/>
</dbReference>
<dbReference type="GO" id="GO:0016746">
    <property type="term" value="F:acyltransferase activity"/>
    <property type="evidence" value="ECO:0007669"/>
    <property type="project" value="UniProtKB-KW"/>
</dbReference>
<keyword evidence="2" id="KW-1003">Cell membrane</keyword>
<keyword evidence="11 13" id="KW-0961">Cell wall biogenesis/degradation</keyword>
<dbReference type="FunFam" id="2.40.440.10:FF:000005">
    <property type="entry name" value="L,D-transpeptidase 2"/>
    <property type="match status" value="1"/>
</dbReference>
<dbReference type="EMBL" id="PHQP01000009">
    <property type="protein sequence ID" value="RAV34624.1"/>
    <property type="molecule type" value="Genomic_DNA"/>
</dbReference>
<dbReference type="PROSITE" id="PS52029">
    <property type="entry name" value="LD_TPASE"/>
    <property type="match status" value="1"/>
</dbReference>
<dbReference type="InterPro" id="IPR038063">
    <property type="entry name" value="Transpep_catalytic_dom"/>
</dbReference>
<evidence type="ECO:0000256" key="13">
    <source>
        <dbReference type="PROSITE-ProRule" id="PRU01373"/>
    </source>
</evidence>
<dbReference type="RefSeq" id="WP_112768877.1">
    <property type="nucleotide sequence ID" value="NZ_CP063191.1"/>
</dbReference>
<comment type="pathway">
    <text evidence="12">Glycan biosynthesis.</text>
</comment>
<dbReference type="CDD" id="cd16913">
    <property type="entry name" value="YkuD_like"/>
    <property type="match status" value="1"/>
</dbReference>